<evidence type="ECO:0000313" key="7">
    <source>
        <dbReference type="RefSeq" id="XP_019626724.1"/>
    </source>
</evidence>
<feature type="domain" description="Immunoglobulin" evidence="5">
    <location>
        <begin position="145"/>
        <end position="224"/>
    </location>
</feature>
<protein>
    <submittedName>
        <fullName evidence="7">Titin-like</fullName>
    </submittedName>
</protein>
<dbReference type="InterPro" id="IPR003599">
    <property type="entry name" value="Ig_sub"/>
</dbReference>
<dbReference type="InterPro" id="IPR036179">
    <property type="entry name" value="Ig-like_dom_sf"/>
</dbReference>
<dbReference type="SUPFAM" id="SSF48726">
    <property type="entry name" value="Immunoglobulin"/>
    <property type="match status" value="6"/>
</dbReference>
<proteinExistence type="predicted"/>
<evidence type="ECO:0000256" key="2">
    <source>
        <dbReference type="ARBA" id="ARBA00022490"/>
    </source>
</evidence>
<dbReference type="InterPro" id="IPR052385">
    <property type="entry name" value="Obscurin/Obscurin-like_Reg"/>
</dbReference>
<dbReference type="SMART" id="SM00409">
    <property type="entry name" value="IG"/>
    <property type="match status" value="6"/>
</dbReference>
<evidence type="ECO:0000256" key="4">
    <source>
        <dbReference type="ARBA" id="ARBA00023157"/>
    </source>
</evidence>
<comment type="subcellular location">
    <subcellularLocation>
        <location evidence="1">Cytoplasm</location>
    </subcellularLocation>
</comment>
<keyword evidence="6" id="KW-1185">Reference proteome</keyword>
<reference evidence="7" key="1">
    <citation type="submission" date="2025-08" db="UniProtKB">
        <authorList>
            <consortium name="RefSeq"/>
        </authorList>
    </citation>
    <scope>IDENTIFICATION</scope>
    <source>
        <tissue evidence="7">Gonad</tissue>
    </source>
</reference>
<feature type="domain" description="Immunoglobulin" evidence="5">
    <location>
        <begin position="234"/>
        <end position="313"/>
    </location>
</feature>
<dbReference type="FunFam" id="2.60.40.10:FF:000792">
    <property type="entry name" value="titin isoform X1"/>
    <property type="match status" value="1"/>
</dbReference>
<feature type="domain" description="Immunoglobulin" evidence="5">
    <location>
        <begin position="412"/>
        <end position="492"/>
    </location>
</feature>
<dbReference type="AlphaFoldDB" id="A0A6P4YYE1"/>
<dbReference type="PANTHER" id="PTHR35971">
    <property type="entry name" value="SI:DKEY-31G6.6"/>
    <property type="match status" value="1"/>
</dbReference>
<sequence length="589" mass="67411">MAVLELLYVHKKRICKQHVPGEGPCRCYANTDNISSHPSLSPSPPSALPIDVVRNLHDVEIYEAETANFEIELSRPLPVFKWFKKGQELAATDDISIEQDERTYKLELRNCVMSDMGTITFEAGPLKPTAMLIVKALPVDIIKGLEDVEVFEMETASFQIELNRQIKDFRWFKKGELLEKGDSVEYSLEENTYSLHLRDCKISDMGTVRFEAGPVKPTATLIVKALPIVVRRELQDVTLYEHETAEFEIELGRPIEEYKWFLKNKLMEASDRIILETDGAKYKVTIKDCLLRDMGTVRFEAGPLKPTATLIVRALPVEIVRELDDQEVFETETAGFDIELNRSVAEYRWYKKGELLEANDDVKMEQEGPTYKLFLRNCMLQDIGNVKFETGNLKSSAILMVKALPAEIRRNLQDVEIFEGETATFEIEMARPIEGFKWFRKGLEIQPEDDITFEQEGLLIYRVILKNCLQSHTGNVKFITGQLQSTASLIVKAIPVEVIRDLEDQEVWEKETASFEVELSQPVSDFHWVQKKEELHPSARVEFQTDENTQRLVIHDCRVEDIGPIKFNTETLQLSAILMVKGITLPTST</sequence>
<dbReference type="InterPro" id="IPR013783">
    <property type="entry name" value="Ig-like_fold"/>
</dbReference>
<dbReference type="GeneID" id="109471811"/>
<evidence type="ECO:0000259" key="5">
    <source>
        <dbReference type="SMART" id="SM00409"/>
    </source>
</evidence>
<feature type="domain" description="Immunoglobulin" evidence="5">
    <location>
        <begin position="323"/>
        <end position="402"/>
    </location>
</feature>
<evidence type="ECO:0000256" key="3">
    <source>
        <dbReference type="ARBA" id="ARBA00022553"/>
    </source>
</evidence>
<dbReference type="KEGG" id="bbel:109471811"/>
<dbReference type="OrthoDB" id="10072266at2759"/>
<dbReference type="Pfam" id="PF07679">
    <property type="entry name" value="I-set"/>
    <property type="match status" value="3"/>
</dbReference>
<dbReference type="RefSeq" id="XP_019626724.1">
    <property type="nucleotide sequence ID" value="XM_019771165.1"/>
</dbReference>
<feature type="domain" description="Immunoglobulin" evidence="5">
    <location>
        <begin position="502"/>
        <end position="581"/>
    </location>
</feature>
<evidence type="ECO:0000256" key="1">
    <source>
        <dbReference type="ARBA" id="ARBA00004496"/>
    </source>
</evidence>
<feature type="domain" description="Immunoglobulin" evidence="5">
    <location>
        <begin position="56"/>
        <end position="135"/>
    </location>
</feature>
<accession>A0A6P4YYE1</accession>
<dbReference type="Gene3D" id="2.60.40.10">
    <property type="entry name" value="Immunoglobulins"/>
    <property type="match status" value="6"/>
</dbReference>
<dbReference type="CDD" id="cd00096">
    <property type="entry name" value="Ig"/>
    <property type="match status" value="1"/>
</dbReference>
<dbReference type="InterPro" id="IPR013098">
    <property type="entry name" value="Ig_I-set"/>
</dbReference>
<name>A0A6P4YYE1_BRABE</name>
<evidence type="ECO:0000313" key="6">
    <source>
        <dbReference type="Proteomes" id="UP000515135"/>
    </source>
</evidence>
<dbReference type="PANTHER" id="PTHR35971:SF5">
    <property type="entry name" value="OBSCURIN LIKE CYTOSKELETAL ADAPTOR 1"/>
    <property type="match status" value="1"/>
</dbReference>
<organism evidence="6 7">
    <name type="scientific">Branchiostoma belcheri</name>
    <name type="common">Amphioxus</name>
    <dbReference type="NCBI Taxonomy" id="7741"/>
    <lineage>
        <taxon>Eukaryota</taxon>
        <taxon>Metazoa</taxon>
        <taxon>Chordata</taxon>
        <taxon>Cephalochordata</taxon>
        <taxon>Leptocardii</taxon>
        <taxon>Amphioxiformes</taxon>
        <taxon>Branchiostomatidae</taxon>
        <taxon>Branchiostoma</taxon>
    </lineage>
</organism>
<dbReference type="GO" id="GO:0005737">
    <property type="term" value="C:cytoplasm"/>
    <property type="evidence" value="ECO:0007669"/>
    <property type="project" value="UniProtKB-SubCell"/>
</dbReference>
<dbReference type="Proteomes" id="UP000515135">
    <property type="component" value="Unplaced"/>
</dbReference>
<keyword evidence="4" id="KW-1015">Disulfide bond</keyword>
<keyword evidence="2" id="KW-0963">Cytoplasm</keyword>
<dbReference type="FunFam" id="2.60.40.10:FF:000214">
    <property type="entry name" value="titin isoform X1"/>
    <property type="match status" value="1"/>
</dbReference>
<gene>
    <name evidence="7" type="primary">LOC109471811</name>
</gene>
<keyword evidence="3" id="KW-0597">Phosphoprotein</keyword>